<feature type="transmembrane region" description="Helical" evidence="1">
    <location>
        <begin position="80"/>
        <end position="100"/>
    </location>
</feature>
<sequence>MNKSAYVDRLETLLECLPKDKRAEALSFYEEAIDDRIEDGMSEEDAVAAMGSVEIVAETILAELPAVPRVVAKTKRKSPVLLWVLAILGSPVWIPLAAAFLVVAVAVYLCIWIVAACIWLLAALLVLALPLGMFLAWCGIVAGLPAFAVAQAGVGMAVCGVGLLVFGLAFSSSRWLAALSQKWARKAMSPFKRCDGAAFGDMAVA</sequence>
<name>A0A943UT76_9ACTN</name>
<dbReference type="Pfam" id="PF22564">
    <property type="entry name" value="HAAS"/>
    <property type="match status" value="1"/>
</dbReference>
<reference evidence="2" key="1">
    <citation type="submission" date="2021-02" db="EMBL/GenBank/DDBJ databases">
        <title>Infant gut strain persistence is associated with maternal origin, phylogeny, and functional potential including surface adhesion and iron acquisition.</title>
        <authorList>
            <person name="Lou Y.C."/>
        </authorList>
    </citation>
    <scope>NUCLEOTIDE SEQUENCE</scope>
    <source>
        <strain evidence="2">L2_039_000G1_dasL2_039_000G1_concoct_11</strain>
    </source>
</reference>
<keyword evidence="1" id="KW-0472">Membrane</keyword>
<feature type="transmembrane region" description="Helical" evidence="1">
    <location>
        <begin position="134"/>
        <end position="154"/>
    </location>
</feature>
<evidence type="ECO:0000313" key="3">
    <source>
        <dbReference type="Proteomes" id="UP000727506"/>
    </source>
</evidence>
<organism evidence="2 3">
    <name type="scientific">Slackia piriformis</name>
    <dbReference type="NCBI Taxonomy" id="626934"/>
    <lineage>
        <taxon>Bacteria</taxon>
        <taxon>Bacillati</taxon>
        <taxon>Actinomycetota</taxon>
        <taxon>Coriobacteriia</taxon>
        <taxon>Eggerthellales</taxon>
        <taxon>Eggerthellaceae</taxon>
        <taxon>Slackia</taxon>
    </lineage>
</organism>
<accession>A0A943UT76</accession>
<keyword evidence="1" id="KW-0812">Transmembrane</keyword>
<gene>
    <name evidence="2" type="ORF">KH142_05080</name>
</gene>
<proteinExistence type="predicted"/>
<evidence type="ECO:0000256" key="1">
    <source>
        <dbReference type="SAM" id="Phobius"/>
    </source>
</evidence>
<dbReference type="Proteomes" id="UP000727506">
    <property type="component" value="Unassembled WGS sequence"/>
</dbReference>
<dbReference type="AlphaFoldDB" id="A0A943UT76"/>
<keyword evidence="1" id="KW-1133">Transmembrane helix</keyword>
<feature type="transmembrane region" description="Helical" evidence="1">
    <location>
        <begin position="160"/>
        <end position="179"/>
    </location>
</feature>
<feature type="transmembrane region" description="Helical" evidence="1">
    <location>
        <begin position="106"/>
        <end position="127"/>
    </location>
</feature>
<evidence type="ECO:0000313" key="2">
    <source>
        <dbReference type="EMBL" id="MBS6940844.1"/>
    </source>
</evidence>
<comment type="caution">
    <text evidence="2">The sequence shown here is derived from an EMBL/GenBank/DDBJ whole genome shotgun (WGS) entry which is preliminary data.</text>
</comment>
<dbReference type="EMBL" id="JAGZSV010000073">
    <property type="protein sequence ID" value="MBS6940844.1"/>
    <property type="molecule type" value="Genomic_DNA"/>
</dbReference>
<protein>
    <submittedName>
        <fullName evidence="2">DUF1700 domain-containing protein</fullName>
    </submittedName>
</protein>